<dbReference type="PANTHER" id="PTHR34072">
    <property type="entry name" value="ENZYMATIC POLYPROTEIN-RELATED"/>
    <property type="match status" value="1"/>
</dbReference>
<feature type="domain" description="Reverse transcriptase/retrotransposon-derived protein RNase H-like" evidence="1">
    <location>
        <begin position="54"/>
        <end position="139"/>
    </location>
</feature>
<comment type="caution">
    <text evidence="2">The sequence shown here is derived from an EMBL/GenBank/DDBJ whole genome shotgun (WGS) entry which is preliminary data.</text>
</comment>
<proteinExistence type="predicted"/>
<dbReference type="OrthoDB" id="3095879at2759"/>
<dbReference type="InterPro" id="IPR043128">
    <property type="entry name" value="Rev_trsase/Diguanyl_cyclase"/>
</dbReference>
<evidence type="ECO:0000259" key="1">
    <source>
        <dbReference type="Pfam" id="PF17919"/>
    </source>
</evidence>
<gene>
    <name evidence="2" type="ORF">O181_091272</name>
</gene>
<accession>A0A9Q3P8H5</accession>
<evidence type="ECO:0000313" key="3">
    <source>
        <dbReference type="Proteomes" id="UP000765509"/>
    </source>
</evidence>
<organism evidence="2 3">
    <name type="scientific">Austropuccinia psidii MF-1</name>
    <dbReference type="NCBI Taxonomy" id="1389203"/>
    <lineage>
        <taxon>Eukaryota</taxon>
        <taxon>Fungi</taxon>
        <taxon>Dikarya</taxon>
        <taxon>Basidiomycota</taxon>
        <taxon>Pucciniomycotina</taxon>
        <taxon>Pucciniomycetes</taxon>
        <taxon>Pucciniales</taxon>
        <taxon>Sphaerophragmiaceae</taxon>
        <taxon>Austropuccinia</taxon>
    </lineage>
</organism>
<dbReference type="InterPro" id="IPR043502">
    <property type="entry name" value="DNA/RNA_pol_sf"/>
</dbReference>
<dbReference type="SUPFAM" id="SSF56672">
    <property type="entry name" value="DNA/RNA polymerases"/>
    <property type="match status" value="1"/>
</dbReference>
<keyword evidence="3" id="KW-1185">Reference proteome</keyword>
<dbReference type="PANTHER" id="PTHR34072:SF52">
    <property type="entry name" value="RIBONUCLEASE H"/>
    <property type="match status" value="1"/>
</dbReference>
<name>A0A9Q3P8H5_9BASI</name>
<dbReference type="InterPro" id="IPR041577">
    <property type="entry name" value="RT_RNaseH_2"/>
</dbReference>
<sequence>MDSSKVQKILNWPHTKNIKALQSANFHFHFNKNYSKKISAPTSLLKKYSPFIFNDKAPSQFQILKEAFTTDPILSHFNPSLPTILETDYSDYSLGAVLRRVNDSQKHVIAFDSCKLPPAELKYEVHDKELFGMFWALRH</sequence>
<dbReference type="AlphaFoldDB" id="A0A9Q3P8H5"/>
<dbReference type="Proteomes" id="UP000765509">
    <property type="component" value="Unassembled WGS sequence"/>
</dbReference>
<protein>
    <recommendedName>
        <fullName evidence="1">Reverse transcriptase/retrotransposon-derived protein RNase H-like domain-containing protein</fullName>
    </recommendedName>
</protein>
<dbReference type="Gene3D" id="3.30.70.270">
    <property type="match status" value="1"/>
</dbReference>
<dbReference type="Pfam" id="PF17919">
    <property type="entry name" value="RT_RNaseH_2"/>
    <property type="match status" value="1"/>
</dbReference>
<dbReference type="EMBL" id="AVOT02057456">
    <property type="protein sequence ID" value="MBW0551557.1"/>
    <property type="molecule type" value="Genomic_DNA"/>
</dbReference>
<reference evidence="2" key="1">
    <citation type="submission" date="2021-03" db="EMBL/GenBank/DDBJ databases">
        <title>Draft genome sequence of rust myrtle Austropuccinia psidii MF-1, a brazilian biotype.</title>
        <authorList>
            <person name="Quecine M.C."/>
            <person name="Pachon D.M.R."/>
            <person name="Bonatelli M.L."/>
            <person name="Correr F.H."/>
            <person name="Franceschini L.M."/>
            <person name="Leite T.F."/>
            <person name="Margarido G.R.A."/>
            <person name="Almeida C.A."/>
            <person name="Ferrarezi J.A."/>
            <person name="Labate C.A."/>
        </authorList>
    </citation>
    <scope>NUCLEOTIDE SEQUENCE</scope>
    <source>
        <strain evidence="2">MF-1</strain>
    </source>
</reference>
<evidence type="ECO:0000313" key="2">
    <source>
        <dbReference type="EMBL" id="MBW0551557.1"/>
    </source>
</evidence>